<organism evidence="10 11">
    <name type="scientific">Leptospirillum ferrodiazotrophum</name>
    <dbReference type="NCBI Taxonomy" id="412449"/>
    <lineage>
        <taxon>Bacteria</taxon>
        <taxon>Pseudomonadati</taxon>
        <taxon>Nitrospirota</taxon>
        <taxon>Nitrospiria</taxon>
        <taxon>Nitrospirales</taxon>
        <taxon>Nitrospiraceae</taxon>
        <taxon>Leptospirillum</taxon>
    </lineage>
</organism>
<feature type="binding site" evidence="8">
    <location>
        <position position="8"/>
    </location>
    <ligand>
        <name>Mg(2+)</name>
        <dbReference type="ChEBI" id="CHEBI:18420"/>
    </ligand>
</feature>
<accession>C6HXL0</accession>
<dbReference type="GO" id="GO:0000287">
    <property type="term" value="F:magnesium ion binding"/>
    <property type="evidence" value="ECO:0007669"/>
    <property type="project" value="UniProtKB-UniRule"/>
</dbReference>
<keyword evidence="6 8" id="KW-0443">Lipid metabolism</keyword>
<comment type="subcellular location">
    <subcellularLocation>
        <location evidence="8">Cytoplasm</location>
    </subcellularLocation>
</comment>
<evidence type="ECO:0000259" key="9">
    <source>
        <dbReference type="Pfam" id="PF01648"/>
    </source>
</evidence>
<dbReference type="Gene3D" id="3.90.470.20">
    <property type="entry name" value="4'-phosphopantetheinyl transferase domain"/>
    <property type="match status" value="1"/>
</dbReference>
<comment type="cofactor">
    <cofactor evidence="8">
        <name>Mg(2+)</name>
        <dbReference type="ChEBI" id="CHEBI:18420"/>
    </cofactor>
</comment>
<keyword evidence="3 8" id="KW-0479">Metal-binding</keyword>
<keyword evidence="7 8" id="KW-0275">Fatty acid biosynthesis</keyword>
<feature type="binding site" evidence="8">
    <location>
        <position position="54"/>
    </location>
    <ligand>
        <name>Mg(2+)</name>
        <dbReference type="ChEBI" id="CHEBI:18420"/>
    </ligand>
</feature>
<sequence>MIVGVGVDLVRIDRIGRLLDRYGSRFARKVFTPTEWTESGGRASHLAGRFAVKEAVLKALGTGLSGGIAWHDVETLSRESGAPEVRTSGVVRSLLERKGPVCIWASISHERENAVAMVILEGGDRCVS</sequence>
<comment type="catalytic activity">
    <reaction evidence="8">
        <text>apo-[ACP] + CoA = holo-[ACP] + adenosine 3',5'-bisphosphate + H(+)</text>
        <dbReference type="Rhea" id="RHEA:12068"/>
        <dbReference type="Rhea" id="RHEA-COMP:9685"/>
        <dbReference type="Rhea" id="RHEA-COMP:9690"/>
        <dbReference type="ChEBI" id="CHEBI:15378"/>
        <dbReference type="ChEBI" id="CHEBI:29999"/>
        <dbReference type="ChEBI" id="CHEBI:57287"/>
        <dbReference type="ChEBI" id="CHEBI:58343"/>
        <dbReference type="ChEBI" id="CHEBI:64479"/>
        <dbReference type="EC" id="2.7.8.7"/>
    </reaction>
</comment>
<evidence type="ECO:0000256" key="3">
    <source>
        <dbReference type="ARBA" id="ARBA00022723"/>
    </source>
</evidence>
<gene>
    <name evidence="8" type="primary">acpS</name>
    <name evidence="10" type="ORF">UBAL3_92050208</name>
</gene>
<dbReference type="NCBIfam" id="TIGR00516">
    <property type="entry name" value="acpS"/>
    <property type="match status" value="1"/>
</dbReference>
<comment type="function">
    <text evidence="8">Transfers the 4'-phosphopantetheine moiety from coenzyme A to a Ser of acyl-carrier-protein.</text>
</comment>
<evidence type="ECO:0000256" key="7">
    <source>
        <dbReference type="ARBA" id="ARBA00023160"/>
    </source>
</evidence>
<evidence type="ECO:0000256" key="1">
    <source>
        <dbReference type="ARBA" id="ARBA00022516"/>
    </source>
</evidence>
<dbReference type="InterPro" id="IPR004568">
    <property type="entry name" value="Ppantetheine-prot_Trfase_dom"/>
</dbReference>
<dbReference type="InterPro" id="IPR002582">
    <property type="entry name" value="ACPS"/>
</dbReference>
<evidence type="ECO:0000256" key="8">
    <source>
        <dbReference type="HAMAP-Rule" id="MF_00101"/>
    </source>
</evidence>
<dbReference type="EMBL" id="GG693873">
    <property type="protein sequence ID" value="EES52839.1"/>
    <property type="molecule type" value="Genomic_DNA"/>
</dbReference>
<dbReference type="GO" id="GO:0008897">
    <property type="term" value="F:holo-[acyl-carrier-protein] synthase activity"/>
    <property type="evidence" value="ECO:0007669"/>
    <property type="project" value="UniProtKB-UniRule"/>
</dbReference>
<comment type="similarity">
    <text evidence="8">Belongs to the P-Pant transferase superfamily. AcpS family.</text>
</comment>
<keyword evidence="5 8" id="KW-0460">Magnesium</keyword>
<evidence type="ECO:0000313" key="11">
    <source>
        <dbReference type="Proteomes" id="UP000009374"/>
    </source>
</evidence>
<dbReference type="Pfam" id="PF01648">
    <property type="entry name" value="ACPS"/>
    <property type="match status" value="1"/>
</dbReference>
<proteinExistence type="inferred from homology"/>
<dbReference type="SUPFAM" id="SSF56214">
    <property type="entry name" value="4'-phosphopantetheinyl transferase"/>
    <property type="match status" value="1"/>
</dbReference>
<dbReference type="GO" id="GO:0005737">
    <property type="term" value="C:cytoplasm"/>
    <property type="evidence" value="ECO:0007669"/>
    <property type="project" value="UniProtKB-SubCell"/>
</dbReference>
<keyword evidence="2 8" id="KW-0808">Transferase</keyword>
<dbReference type="GO" id="GO:0006633">
    <property type="term" value="P:fatty acid biosynthetic process"/>
    <property type="evidence" value="ECO:0007669"/>
    <property type="project" value="UniProtKB-UniRule"/>
</dbReference>
<dbReference type="Proteomes" id="UP000009374">
    <property type="component" value="Unassembled WGS sequence"/>
</dbReference>
<name>C6HXL0_9BACT</name>
<dbReference type="InterPro" id="IPR008278">
    <property type="entry name" value="4-PPantetheinyl_Trfase_dom"/>
</dbReference>
<reference evidence="10 11" key="1">
    <citation type="journal article" date="2009" name="Appl. Environ. Microbiol.">
        <title>Community genomic and proteomic analyses of chemoautotrophic iron-oxidizing "Leptospirillum rubarum" (Group II) and "Leptospirillum ferrodiazotrophum" (Group III) bacteria in acid mine drainage biofilms.</title>
        <authorList>
            <person name="Goltsman D.S."/>
            <person name="Denef V.J."/>
            <person name="Singer S.W."/>
            <person name="VerBerkmoes N.C."/>
            <person name="Lefsrud M."/>
            <person name="Mueller R.S."/>
            <person name="Dick G.J."/>
            <person name="Sun C.L."/>
            <person name="Wheeler K.E."/>
            <person name="Zemla A."/>
            <person name="Baker B.J."/>
            <person name="Hauser L."/>
            <person name="Land M."/>
            <person name="Shah M.B."/>
            <person name="Thelen M.P."/>
            <person name="Hettich R.L."/>
            <person name="Banfield J.F."/>
        </authorList>
    </citation>
    <scope>NUCLEOTIDE SEQUENCE [LARGE SCALE GENOMIC DNA]</scope>
</reference>
<dbReference type="EC" id="2.7.8.7" evidence="8"/>
<keyword evidence="4 8" id="KW-0276">Fatty acid metabolism</keyword>
<evidence type="ECO:0000313" key="10">
    <source>
        <dbReference type="EMBL" id="EES52839.1"/>
    </source>
</evidence>
<dbReference type="InterPro" id="IPR037143">
    <property type="entry name" value="4-PPantetheinyl_Trfase_dom_sf"/>
</dbReference>
<keyword evidence="11" id="KW-1185">Reference proteome</keyword>
<keyword evidence="8" id="KW-0963">Cytoplasm</keyword>
<protein>
    <recommendedName>
        <fullName evidence="8">Holo-[acyl-carrier-protein] synthase</fullName>
        <shortName evidence="8">Holo-ACP synthase</shortName>
        <ecNumber evidence="8">2.7.8.7</ecNumber>
    </recommendedName>
    <alternativeName>
        <fullName evidence="8">4'-phosphopantetheinyl transferase AcpS</fullName>
    </alternativeName>
</protein>
<dbReference type="HAMAP" id="MF_00101">
    <property type="entry name" value="AcpS"/>
    <property type="match status" value="1"/>
</dbReference>
<feature type="domain" description="4'-phosphopantetheinyl transferase" evidence="9">
    <location>
        <begin position="4"/>
        <end position="106"/>
    </location>
</feature>
<evidence type="ECO:0000256" key="2">
    <source>
        <dbReference type="ARBA" id="ARBA00022679"/>
    </source>
</evidence>
<dbReference type="NCBIfam" id="TIGR00556">
    <property type="entry name" value="pantethn_trn"/>
    <property type="match status" value="1"/>
</dbReference>
<evidence type="ECO:0000256" key="5">
    <source>
        <dbReference type="ARBA" id="ARBA00022842"/>
    </source>
</evidence>
<evidence type="ECO:0000256" key="6">
    <source>
        <dbReference type="ARBA" id="ARBA00023098"/>
    </source>
</evidence>
<keyword evidence="1 8" id="KW-0444">Lipid biosynthesis</keyword>
<evidence type="ECO:0000256" key="4">
    <source>
        <dbReference type="ARBA" id="ARBA00022832"/>
    </source>
</evidence>
<dbReference type="AlphaFoldDB" id="C6HXL0"/>